<reference evidence="1 2" key="1">
    <citation type="submission" date="2024-05" db="EMBL/GenBank/DDBJ databases">
        <authorList>
            <person name="Wallberg A."/>
        </authorList>
    </citation>
    <scope>NUCLEOTIDE SEQUENCE [LARGE SCALE GENOMIC DNA]</scope>
</reference>
<sequence length="239" mass="27353">QMIEMQLRHELKRLINVEPGNSVLIKGINNLLDQISIKSSEIKPWFASWNSCPSSYSDNTCLLISACYHGLTGVAWWLWQSGVNTSMPNDEGKLPLLDAISNQHWDTVQHMITYFGTNPFVKSPLGDDPFFQIQQKQPQLCKNILQGMVVAEFIRLDNIVTESVKDPVKNLKFKKICILIACLYVKFSAGDTSTEIPWKELYIYSIAILTEKLSVNEQRKFVLVEPSQMNRVKEIDDDR</sequence>
<feature type="non-terminal residue" evidence="1">
    <location>
        <position position="1"/>
    </location>
</feature>
<evidence type="ECO:0000313" key="2">
    <source>
        <dbReference type="Proteomes" id="UP001497623"/>
    </source>
</evidence>
<dbReference type="Gene3D" id="1.25.40.20">
    <property type="entry name" value="Ankyrin repeat-containing domain"/>
    <property type="match status" value="1"/>
</dbReference>
<accession>A0AAV2SQR4</accession>
<dbReference type="SUPFAM" id="SSF48403">
    <property type="entry name" value="Ankyrin repeat"/>
    <property type="match status" value="1"/>
</dbReference>
<name>A0AAV2SQR4_MEGNR</name>
<dbReference type="AlphaFoldDB" id="A0AAV2SQR4"/>
<proteinExistence type="predicted"/>
<organism evidence="1 2">
    <name type="scientific">Meganyctiphanes norvegica</name>
    <name type="common">Northern krill</name>
    <name type="synonym">Thysanopoda norvegica</name>
    <dbReference type="NCBI Taxonomy" id="48144"/>
    <lineage>
        <taxon>Eukaryota</taxon>
        <taxon>Metazoa</taxon>
        <taxon>Ecdysozoa</taxon>
        <taxon>Arthropoda</taxon>
        <taxon>Crustacea</taxon>
        <taxon>Multicrustacea</taxon>
        <taxon>Malacostraca</taxon>
        <taxon>Eumalacostraca</taxon>
        <taxon>Eucarida</taxon>
        <taxon>Euphausiacea</taxon>
        <taxon>Euphausiidae</taxon>
        <taxon>Meganyctiphanes</taxon>
    </lineage>
</organism>
<evidence type="ECO:0000313" key="1">
    <source>
        <dbReference type="EMBL" id="CAL4217425.1"/>
    </source>
</evidence>
<feature type="non-terminal residue" evidence="1">
    <location>
        <position position="239"/>
    </location>
</feature>
<dbReference type="InterPro" id="IPR036770">
    <property type="entry name" value="Ankyrin_rpt-contain_sf"/>
</dbReference>
<dbReference type="Proteomes" id="UP001497623">
    <property type="component" value="Unassembled WGS sequence"/>
</dbReference>
<comment type="caution">
    <text evidence="1">The sequence shown here is derived from an EMBL/GenBank/DDBJ whole genome shotgun (WGS) entry which is preliminary data.</text>
</comment>
<protein>
    <submittedName>
        <fullName evidence="1">Uncharacterized protein</fullName>
    </submittedName>
</protein>
<keyword evidence="2" id="KW-1185">Reference proteome</keyword>
<gene>
    <name evidence="1" type="ORF">MNOR_LOCUS38824</name>
</gene>
<dbReference type="EMBL" id="CAXKWB010092763">
    <property type="protein sequence ID" value="CAL4217425.1"/>
    <property type="molecule type" value="Genomic_DNA"/>
</dbReference>